<feature type="signal peptide" evidence="1">
    <location>
        <begin position="1"/>
        <end position="26"/>
    </location>
</feature>
<comment type="caution">
    <text evidence="2">The sequence shown here is derived from an EMBL/GenBank/DDBJ whole genome shotgun (WGS) entry which is preliminary data.</text>
</comment>
<feature type="chain" id="PRO_5015543673" description="Glycoside hydrolase family 5 domain-containing protein" evidence="1">
    <location>
        <begin position="27"/>
        <end position="543"/>
    </location>
</feature>
<evidence type="ECO:0008006" key="4">
    <source>
        <dbReference type="Google" id="ProtNLM"/>
    </source>
</evidence>
<dbReference type="AlphaFoldDB" id="A0A2T4UKZ3"/>
<dbReference type="GO" id="GO:0004553">
    <property type="term" value="F:hydrolase activity, hydrolyzing O-glycosyl compounds"/>
    <property type="evidence" value="ECO:0007669"/>
    <property type="project" value="TreeGrafter"/>
</dbReference>
<name>A0A2T4UKZ3_9ACTN</name>
<evidence type="ECO:0000313" key="2">
    <source>
        <dbReference type="EMBL" id="PTL59868.1"/>
    </source>
</evidence>
<sequence>MRTLPLAALCAALVLCATAGAGTASAALSQESTFQDDNRLIYDTPENVAATLDELKALGVDRLRVSVFWKIVAPDAQSRTKPAFDAGDPTAYPPGSWDRYDSLLRQAAARGLAINLNLTSPAPLWATGTPEREDIAETFEPSAREFGLFTQAVAERYNGSFTDPRRPDDGPLPRVDYWTIWNEPNQAGWLTPQWTADSRDPSGQVETAPRLYRDLVDASFSALETTGHGSDTILIGETAPKGLNITGTTRSMKPGRFIRQLYCLDDALVPLQGTAAEIRGCPPGADAREAFAAAHPGLFRATGYAHHPYELTFSPTRRPTDREFFTIANLSSLKRLLATIYRTYAQPIPGGGRNVPLYLTEFGYQTRPPDPTGVTLATQARFLNLAEFVTARDPDVRTHAQFLLVDDKPLPGVPENTAAAWGSTFQTGLLSLSGKRKPAYAAYKLPIVLPKETIRRGQQLRVWGLVRPAPAGRPVRVAVELRSARRGSKWRRAKTVTVTNQRHYLDTRVSVRTSGSARLVWVDGSRKRVISRSATFKVTKKRR</sequence>
<keyword evidence="1" id="KW-0732">Signal</keyword>
<dbReference type="EMBL" id="PYYB01000001">
    <property type="protein sequence ID" value="PTL59868.1"/>
    <property type="molecule type" value="Genomic_DNA"/>
</dbReference>
<dbReference type="InterPro" id="IPR051923">
    <property type="entry name" value="Glycosyl_Hydrolase_39"/>
</dbReference>
<dbReference type="RefSeq" id="WP_107568512.1">
    <property type="nucleotide sequence ID" value="NZ_PYYB01000001.1"/>
</dbReference>
<protein>
    <recommendedName>
        <fullName evidence="4">Glycoside hydrolase family 5 domain-containing protein</fullName>
    </recommendedName>
</protein>
<dbReference type="PANTHER" id="PTHR12631:SF10">
    <property type="entry name" value="BETA-XYLOSIDASE-LIKE PROTEIN-RELATED"/>
    <property type="match status" value="1"/>
</dbReference>
<dbReference type="Proteomes" id="UP000240739">
    <property type="component" value="Unassembled WGS sequence"/>
</dbReference>
<organism evidence="2 3">
    <name type="scientific">Paraconexibacter algicola</name>
    <dbReference type="NCBI Taxonomy" id="2133960"/>
    <lineage>
        <taxon>Bacteria</taxon>
        <taxon>Bacillati</taxon>
        <taxon>Actinomycetota</taxon>
        <taxon>Thermoleophilia</taxon>
        <taxon>Solirubrobacterales</taxon>
        <taxon>Paraconexibacteraceae</taxon>
        <taxon>Paraconexibacter</taxon>
    </lineage>
</organism>
<dbReference type="OrthoDB" id="5241001at2"/>
<evidence type="ECO:0000313" key="3">
    <source>
        <dbReference type="Proteomes" id="UP000240739"/>
    </source>
</evidence>
<reference evidence="2 3" key="1">
    <citation type="submission" date="2018-03" db="EMBL/GenBank/DDBJ databases">
        <title>Aquarubrobacter algicola gen. nov., sp. nov., a novel actinobacterium isolated from shallow eutrophic lake during the end of cyanobacterial harmful algal blooms.</title>
        <authorList>
            <person name="Chun S.J."/>
        </authorList>
    </citation>
    <scope>NUCLEOTIDE SEQUENCE [LARGE SCALE GENOMIC DNA]</scope>
    <source>
        <strain evidence="2 3">Seoho-28</strain>
    </source>
</reference>
<accession>A0A2T4UKZ3</accession>
<keyword evidence="3" id="KW-1185">Reference proteome</keyword>
<dbReference type="SUPFAM" id="SSF51445">
    <property type="entry name" value="(Trans)glycosidases"/>
    <property type="match status" value="1"/>
</dbReference>
<evidence type="ECO:0000256" key="1">
    <source>
        <dbReference type="SAM" id="SignalP"/>
    </source>
</evidence>
<dbReference type="PANTHER" id="PTHR12631">
    <property type="entry name" value="ALPHA-L-IDURONIDASE"/>
    <property type="match status" value="1"/>
</dbReference>
<proteinExistence type="predicted"/>
<dbReference type="Gene3D" id="3.20.20.80">
    <property type="entry name" value="Glycosidases"/>
    <property type="match status" value="1"/>
</dbReference>
<dbReference type="InterPro" id="IPR017853">
    <property type="entry name" value="GH"/>
</dbReference>
<gene>
    <name evidence="2" type="ORF">C7Y72_09505</name>
</gene>